<reference evidence="1" key="1">
    <citation type="submission" date="2020-11" db="EMBL/GenBank/DDBJ databases">
        <authorList>
            <consortium name="DOE Joint Genome Institute"/>
            <person name="Ahrendt S."/>
            <person name="Riley R."/>
            <person name="Andreopoulos W."/>
            <person name="Labutti K."/>
            <person name="Pangilinan J."/>
            <person name="Ruiz-Duenas F.J."/>
            <person name="Barrasa J.M."/>
            <person name="Sanchez-Garcia M."/>
            <person name="Camarero S."/>
            <person name="Miyauchi S."/>
            <person name="Serrano A."/>
            <person name="Linde D."/>
            <person name="Babiker R."/>
            <person name="Drula E."/>
            <person name="Ayuso-Fernandez I."/>
            <person name="Pacheco R."/>
            <person name="Padilla G."/>
            <person name="Ferreira P."/>
            <person name="Barriuso J."/>
            <person name="Kellner H."/>
            <person name="Castanera R."/>
            <person name="Alfaro M."/>
            <person name="Ramirez L."/>
            <person name="Pisabarro A.G."/>
            <person name="Kuo A."/>
            <person name="Tritt A."/>
            <person name="Lipzen A."/>
            <person name="He G."/>
            <person name="Yan M."/>
            <person name="Ng V."/>
            <person name="Cullen D."/>
            <person name="Martin F."/>
            <person name="Rosso M.-N."/>
            <person name="Henrissat B."/>
            <person name="Hibbett D."/>
            <person name="Martinez A.T."/>
            <person name="Grigoriev I.V."/>
        </authorList>
    </citation>
    <scope>NUCLEOTIDE SEQUENCE</scope>
    <source>
        <strain evidence="1">MF-IS2</strain>
    </source>
</reference>
<accession>A0A9P5WXS1</accession>
<feature type="non-terminal residue" evidence="1">
    <location>
        <position position="114"/>
    </location>
</feature>
<proteinExistence type="predicted"/>
<sequence>MQRSAVLWIIGAFCTSPKGGVESIVGLIPITYHIHKLAKQCSSQYCTLPPSHPLKLLMRDKDNVVTQKLKYASPAFNMMKESTIISDRFQLLSSHSRPGSHIINIFGKQIHFKD</sequence>
<name>A0A9P5WXS1_9AGAR</name>
<dbReference type="Proteomes" id="UP000807342">
    <property type="component" value="Unassembled WGS sequence"/>
</dbReference>
<comment type="caution">
    <text evidence="1">The sequence shown here is derived from an EMBL/GenBank/DDBJ whole genome shotgun (WGS) entry which is preliminary data.</text>
</comment>
<dbReference type="AlphaFoldDB" id="A0A9P5WXS1"/>
<dbReference type="EMBL" id="MU153573">
    <property type="protein sequence ID" value="KAF9439730.1"/>
    <property type="molecule type" value="Genomic_DNA"/>
</dbReference>
<gene>
    <name evidence="1" type="ORF">P691DRAFT_653993</name>
</gene>
<evidence type="ECO:0000313" key="1">
    <source>
        <dbReference type="EMBL" id="KAF9439730.1"/>
    </source>
</evidence>
<organism evidence="1 2">
    <name type="scientific">Macrolepiota fuliginosa MF-IS2</name>
    <dbReference type="NCBI Taxonomy" id="1400762"/>
    <lineage>
        <taxon>Eukaryota</taxon>
        <taxon>Fungi</taxon>
        <taxon>Dikarya</taxon>
        <taxon>Basidiomycota</taxon>
        <taxon>Agaricomycotina</taxon>
        <taxon>Agaricomycetes</taxon>
        <taxon>Agaricomycetidae</taxon>
        <taxon>Agaricales</taxon>
        <taxon>Agaricineae</taxon>
        <taxon>Agaricaceae</taxon>
        <taxon>Macrolepiota</taxon>
    </lineage>
</organism>
<keyword evidence="2" id="KW-1185">Reference proteome</keyword>
<evidence type="ECO:0000313" key="2">
    <source>
        <dbReference type="Proteomes" id="UP000807342"/>
    </source>
</evidence>
<dbReference type="OrthoDB" id="3063802at2759"/>
<protein>
    <submittedName>
        <fullName evidence="1">Uncharacterized protein</fullName>
    </submittedName>
</protein>